<dbReference type="OrthoDB" id="4776506at2759"/>
<organism evidence="2 3">
    <name type="scientific">Xylaria hypoxylon</name>
    <dbReference type="NCBI Taxonomy" id="37992"/>
    <lineage>
        <taxon>Eukaryota</taxon>
        <taxon>Fungi</taxon>
        <taxon>Dikarya</taxon>
        <taxon>Ascomycota</taxon>
        <taxon>Pezizomycotina</taxon>
        <taxon>Sordariomycetes</taxon>
        <taxon>Xylariomycetidae</taxon>
        <taxon>Xylariales</taxon>
        <taxon>Xylariaceae</taxon>
        <taxon>Xylaria</taxon>
    </lineage>
</organism>
<reference evidence="2 3" key="1">
    <citation type="submission" date="2019-03" db="EMBL/GenBank/DDBJ databases">
        <title>Draft genome sequence of Xylaria hypoxylon DSM 108379, a ubiquitous saprotrophic-parasitic fungi on hardwood.</title>
        <authorList>
            <person name="Buettner E."/>
            <person name="Leonhardt S."/>
            <person name="Gebauer A.M."/>
            <person name="Liers C."/>
            <person name="Hofrichter M."/>
            <person name="Kellner H."/>
        </authorList>
    </citation>
    <scope>NUCLEOTIDE SEQUENCE [LARGE SCALE GENOMIC DNA]</scope>
    <source>
        <strain evidence="2 3">DSM 108379</strain>
    </source>
</reference>
<dbReference type="AlphaFoldDB" id="A0A4Z0Z4M6"/>
<feature type="compositionally biased region" description="Acidic residues" evidence="1">
    <location>
        <begin position="111"/>
        <end position="133"/>
    </location>
</feature>
<keyword evidence="3" id="KW-1185">Reference proteome</keyword>
<name>A0A4Z0Z4M6_9PEZI</name>
<comment type="caution">
    <text evidence="2">The sequence shown here is derived from an EMBL/GenBank/DDBJ whole genome shotgun (WGS) entry which is preliminary data.</text>
</comment>
<accession>A0A4Z0Z4M6</accession>
<evidence type="ECO:0000313" key="2">
    <source>
        <dbReference type="EMBL" id="TGJ85743.1"/>
    </source>
</evidence>
<dbReference type="EMBL" id="SKBN01000040">
    <property type="protein sequence ID" value="TGJ85743.1"/>
    <property type="molecule type" value="Genomic_DNA"/>
</dbReference>
<sequence>MRPSSLFGVLAIAVSSLPMSQFNNFLTDNLLGGIFKRVGNLPGGILPGGIVPGGILQGVGNLPGGILPGGMLQGLSNLPDGIMQSVGNLLGHHGHNEPSLLPGLFNNQEEAHEDEEDGQDDEGNDNEEGDQDD</sequence>
<protein>
    <submittedName>
        <fullName evidence="2">Uncharacterized protein</fullName>
    </submittedName>
</protein>
<gene>
    <name evidence="2" type="ORF">E0Z10_g3075</name>
</gene>
<evidence type="ECO:0000256" key="1">
    <source>
        <dbReference type="SAM" id="MobiDB-lite"/>
    </source>
</evidence>
<proteinExistence type="predicted"/>
<feature type="region of interest" description="Disordered" evidence="1">
    <location>
        <begin position="87"/>
        <end position="133"/>
    </location>
</feature>
<evidence type="ECO:0000313" key="3">
    <source>
        <dbReference type="Proteomes" id="UP000297716"/>
    </source>
</evidence>
<dbReference type="Proteomes" id="UP000297716">
    <property type="component" value="Unassembled WGS sequence"/>
</dbReference>